<dbReference type="Gene3D" id="1.10.8.610">
    <property type="entry name" value="SirC, precorrin-2 dehydrogenase, C-terminal helical domain-like"/>
    <property type="match status" value="1"/>
</dbReference>
<evidence type="ECO:0000256" key="3">
    <source>
        <dbReference type="ARBA" id="ARBA00023002"/>
    </source>
</evidence>
<dbReference type="EMBL" id="MRTF01000004">
    <property type="protein sequence ID" value="OME93093.1"/>
    <property type="molecule type" value="Genomic_DNA"/>
</dbReference>
<protein>
    <recommendedName>
        <fullName evidence="2">precorrin-2 dehydrogenase</fullName>
        <ecNumber evidence="2">1.3.1.76</ecNumber>
    </recommendedName>
</protein>
<dbReference type="GO" id="GO:0019354">
    <property type="term" value="P:siroheme biosynthetic process"/>
    <property type="evidence" value="ECO:0007669"/>
    <property type="project" value="UniProtKB-UniPathway"/>
</dbReference>
<dbReference type="PANTHER" id="PTHR35330">
    <property type="entry name" value="SIROHEME BIOSYNTHESIS PROTEIN MET8"/>
    <property type="match status" value="1"/>
</dbReference>
<dbReference type="GO" id="GO:0043115">
    <property type="term" value="F:precorrin-2 dehydrogenase activity"/>
    <property type="evidence" value="ECO:0007669"/>
    <property type="project" value="UniProtKB-EC"/>
</dbReference>
<dbReference type="NCBIfam" id="TIGR01470">
    <property type="entry name" value="cysG_Nterm"/>
    <property type="match status" value="1"/>
</dbReference>
<dbReference type="Pfam" id="PF13241">
    <property type="entry name" value="NAD_binding_7"/>
    <property type="match status" value="1"/>
</dbReference>
<dbReference type="RefSeq" id="WP_076323117.1">
    <property type="nucleotide sequence ID" value="NZ_MRTF01000004.1"/>
</dbReference>
<dbReference type="SUPFAM" id="SSF75615">
    <property type="entry name" value="Siroheme synthase middle domains-like"/>
    <property type="match status" value="1"/>
</dbReference>
<dbReference type="AlphaFoldDB" id="A0A1R1B2Q8"/>
<dbReference type="Proteomes" id="UP000187074">
    <property type="component" value="Unassembled WGS sequence"/>
</dbReference>
<evidence type="ECO:0000313" key="9">
    <source>
        <dbReference type="Proteomes" id="UP000187074"/>
    </source>
</evidence>
<dbReference type="InterPro" id="IPR028161">
    <property type="entry name" value="Met8-like"/>
</dbReference>
<accession>A0A1R1B2Q8</accession>
<organism evidence="8 9">
    <name type="scientific">Paenibacillus lautus</name>
    <name type="common">Bacillus lautus</name>
    <dbReference type="NCBI Taxonomy" id="1401"/>
    <lineage>
        <taxon>Bacteria</taxon>
        <taxon>Bacillati</taxon>
        <taxon>Bacillota</taxon>
        <taxon>Bacilli</taxon>
        <taxon>Bacillales</taxon>
        <taxon>Paenibacillaceae</taxon>
        <taxon>Paenibacillus</taxon>
    </lineage>
</organism>
<dbReference type="SUPFAM" id="SSF51735">
    <property type="entry name" value="NAD(P)-binding Rossmann-fold domains"/>
    <property type="match status" value="1"/>
</dbReference>
<evidence type="ECO:0000256" key="2">
    <source>
        <dbReference type="ARBA" id="ARBA00012400"/>
    </source>
</evidence>
<keyword evidence="5" id="KW-0627">Porphyrin biosynthesis</keyword>
<comment type="pathway">
    <text evidence="1">Porphyrin-containing compound metabolism; siroheme biosynthesis; sirohydrochlorin from precorrin-2: step 1/1.</text>
</comment>
<keyword evidence="3" id="KW-0560">Oxidoreductase</keyword>
<dbReference type="Gene3D" id="3.40.50.720">
    <property type="entry name" value="NAD(P)-binding Rossmann-like Domain"/>
    <property type="match status" value="1"/>
</dbReference>
<dbReference type="InterPro" id="IPR028281">
    <property type="entry name" value="Sirohaem_synthase_central"/>
</dbReference>
<evidence type="ECO:0000256" key="1">
    <source>
        <dbReference type="ARBA" id="ARBA00005010"/>
    </source>
</evidence>
<dbReference type="InterPro" id="IPR006367">
    <property type="entry name" value="Sirohaem_synthase_N"/>
</dbReference>
<keyword evidence="4" id="KW-0520">NAD</keyword>
<dbReference type="PANTHER" id="PTHR35330:SF1">
    <property type="entry name" value="SIROHEME BIOSYNTHESIS PROTEIN MET8"/>
    <property type="match status" value="1"/>
</dbReference>
<comment type="catalytic activity">
    <reaction evidence="6">
        <text>precorrin-2 + NAD(+) = sirohydrochlorin + NADH + 2 H(+)</text>
        <dbReference type="Rhea" id="RHEA:15613"/>
        <dbReference type="ChEBI" id="CHEBI:15378"/>
        <dbReference type="ChEBI" id="CHEBI:57540"/>
        <dbReference type="ChEBI" id="CHEBI:57945"/>
        <dbReference type="ChEBI" id="CHEBI:58351"/>
        <dbReference type="ChEBI" id="CHEBI:58827"/>
        <dbReference type="EC" id="1.3.1.76"/>
    </reaction>
</comment>
<name>A0A1R1B2Q8_PAELA</name>
<dbReference type="GO" id="GO:0004325">
    <property type="term" value="F:ferrochelatase activity"/>
    <property type="evidence" value="ECO:0007669"/>
    <property type="project" value="InterPro"/>
</dbReference>
<reference evidence="8 9" key="1">
    <citation type="submission" date="2016-11" db="EMBL/GenBank/DDBJ databases">
        <title>Paenibacillus species isolates.</title>
        <authorList>
            <person name="Beno S.M."/>
        </authorList>
    </citation>
    <scope>NUCLEOTIDE SEQUENCE [LARGE SCALE GENOMIC DNA]</scope>
    <source>
        <strain evidence="8 9">FSL F4-0100</strain>
    </source>
</reference>
<evidence type="ECO:0000313" key="8">
    <source>
        <dbReference type="EMBL" id="OME93093.1"/>
    </source>
</evidence>
<gene>
    <name evidence="8" type="ORF">BK123_14665</name>
</gene>
<dbReference type="InterPro" id="IPR036291">
    <property type="entry name" value="NAD(P)-bd_dom_sf"/>
</dbReference>
<dbReference type="EC" id="1.3.1.76" evidence="2"/>
<dbReference type="InterPro" id="IPR042518">
    <property type="entry name" value="SirC_C"/>
</dbReference>
<comment type="caution">
    <text evidence="8">The sequence shown here is derived from an EMBL/GenBank/DDBJ whole genome shotgun (WGS) entry which is preliminary data.</text>
</comment>
<dbReference type="UniPathway" id="UPA00262">
    <property type="reaction ID" value="UER00222"/>
</dbReference>
<evidence type="ECO:0000256" key="4">
    <source>
        <dbReference type="ARBA" id="ARBA00023027"/>
    </source>
</evidence>
<proteinExistence type="predicted"/>
<dbReference type="Pfam" id="PF14824">
    <property type="entry name" value="Sirohm_synth_M"/>
    <property type="match status" value="1"/>
</dbReference>
<dbReference type="STRING" id="1401.BK123_14665"/>
<feature type="domain" description="Siroheme synthase central" evidence="7">
    <location>
        <begin position="124"/>
        <end position="151"/>
    </location>
</feature>
<evidence type="ECO:0000256" key="5">
    <source>
        <dbReference type="ARBA" id="ARBA00023244"/>
    </source>
</evidence>
<evidence type="ECO:0000256" key="6">
    <source>
        <dbReference type="ARBA" id="ARBA00047561"/>
    </source>
</evidence>
<evidence type="ECO:0000259" key="7">
    <source>
        <dbReference type="Pfam" id="PF14824"/>
    </source>
</evidence>
<sequence>MAYDDHYVPILLNCRGRLCLIVGGGKVAERKADTLLNAGASVHILSPILRSEKLQRLANEKALRWTKRKYQSDDLTGAFMVHAATDDSMLNLKIAEDADRLGVLVNVASNGEAGTFINPTVLRRGRLTLAVSTSGAGPMAARGIRDDLEEQFGPEYEDYLDFLYRMRSIIREEVESADARRRLLHKAYRMDMLGEIRREGYAPWSEDKIKQWIANNQEE</sequence>
<dbReference type="OrthoDB" id="9773765at2"/>